<dbReference type="NCBIfam" id="NF038399">
    <property type="entry name" value="NH_RiPP_Os17"/>
    <property type="match status" value="1"/>
</dbReference>
<dbReference type="AlphaFoldDB" id="A0AAN1XZV5"/>
<organism evidence="1 2">
    <name type="scientific">Vulcanimicrobium alpinum</name>
    <dbReference type="NCBI Taxonomy" id="3016050"/>
    <lineage>
        <taxon>Bacteria</taxon>
        <taxon>Bacillati</taxon>
        <taxon>Vulcanimicrobiota</taxon>
        <taxon>Vulcanimicrobiia</taxon>
        <taxon>Vulcanimicrobiales</taxon>
        <taxon>Vulcanimicrobiaceae</taxon>
        <taxon>Vulcanimicrobium</taxon>
    </lineage>
</organism>
<name>A0AAN1XZV5_UNVUL</name>
<proteinExistence type="predicted"/>
<accession>A0AAN1XZV5</accession>
<evidence type="ECO:0000313" key="1">
    <source>
        <dbReference type="EMBL" id="BDE07508.1"/>
    </source>
</evidence>
<dbReference type="RefSeq" id="WP_317995096.1">
    <property type="nucleotide sequence ID" value="NZ_AP025523.1"/>
</dbReference>
<dbReference type="Proteomes" id="UP001317532">
    <property type="component" value="Chromosome"/>
</dbReference>
<evidence type="ECO:0000313" key="2">
    <source>
        <dbReference type="Proteomes" id="UP001317532"/>
    </source>
</evidence>
<reference evidence="1 2" key="1">
    <citation type="journal article" date="2022" name="ISME Commun">
        <title>Vulcanimicrobium alpinus gen. nov. sp. nov., the first cultivated representative of the candidate phylum 'Eremiobacterota', is a metabolically versatile aerobic anoxygenic phototroph.</title>
        <authorList>
            <person name="Yabe S."/>
            <person name="Muto K."/>
            <person name="Abe K."/>
            <person name="Yokota A."/>
            <person name="Staudigel H."/>
            <person name="Tebo B.M."/>
        </authorList>
    </citation>
    <scope>NUCLEOTIDE SEQUENCE [LARGE SCALE GENOMIC DNA]</scope>
    <source>
        <strain evidence="1 2">WC8-2</strain>
    </source>
</reference>
<keyword evidence="2" id="KW-1185">Reference proteome</keyword>
<sequence length="68" mass="7590">MSQEAVATLMDRWTNEPGFKDEFRKDPHGTIVAHGISLTPEEEAAVNSMDWTGSHEELAQRVSKMMAS</sequence>
<dbReference type="KEGG" id="vab:WPS_27840"/>
<gene>
    <name evidence="1" type="ORF">WPS_27840</name>
</gene>
<dbReference type="EMBL" id="AP025523">
    <property type="protein sequence ID" value="BDE07508.1"/>
    <property type="molecule type" value="Genomic_DNA"/>
</dbReference>
<protein>
    <submittedName>
        <fullName evidence="1">Uncharacterized protein</fullName>
    </submittedName>
</protein>